<accession>A0A7K1V4M1</accession>
<keyword evidence="3" id="KW-1185">Reference proteome</keyword>
<gene>
    <name evidence="2" type="ORF">GPX89_30715</name>
</gene>
<sequence length="121" mass="13402">MLVQVISIFRDQSCVEVCFGPHVVRIRDSKYLRNPANDPHRQPYLTVPIDCWNQFLGLALSKQPGTVALGSLDAGDALTVELSMNGEAVVVSGTQRVELRFTTEEWDAFIKGVADGEFDPH</sequence>
<dbReference type="RefSeq" id="WP_157391148.1">
    <property type="nucleotide sequence ID" value="NZ_WRPP01000006.1"/>
</dbReference>
<reference evidence="2 3" key="1">
    <citation type="submission" date="2019-12" db="EMBL/GenBank/DDBJ databases">
        <title>Nocardia sp. nov. ET3-3 isolated from soil.</title>
        <authorList>
            <person name="Kanchanasin P."/>
            <person name="Tanasupawat S."/>
            <person name="Yuki M."/>
            <person name="Kudo T."/>
        </authorList>
    </citation>
    <scope>NUCLEOTIDE SEQUENCE [LARGE SCALE GENOMIC DNA]</scope>
    <source>
        <strain evidence="2 3">ET3-3</strain>
    </source>
</reference>
<evidence type="ECO:0000313" key="3">
    <source>
        <dbReference type="Proteomes" id="UP000466794"/>
    </source>
</evidence>
<dbReference type="AlphaFoldDB" id="A0A7K1V4M1"/>
<protein>
    <submittedName>
        <fullName evidence="2">DUF397 domain-containing protein</fullName>
    </submittedName>
</protein>
<evidence type="ECO:0000259" key="1">
    <source>
        <dbReference type="Pfam" id="PF04149"/>
    </source>
</evidence>
<proteinExistence type="predicted"/>
<feature type="domain" description="DUF397" evidence="1">
    <location>
        <begin position="13"/>
        <end position="57"/>
    </location>
</feature>
<dbReference type="Pfam" id="PF04149">
    <property type="entry name" value="DUF397"/>
    <property type="match status" value="1"/>
</dbReference>
<dbReference type="EMBL" id="WRPP01000006">
    <property type="protein sequence ID" value="MVU81600.1"/>
    <property type="molecule type" value="Genomic_DNA"/>
</dbReference>
<dbReference type="Proteomes" id="UP000466794">
    <property type="component" value="Unassembled WGS sequence"/>
</dbReference>
<dbReference type="InterPro" id="IPR007278">
    <property type="entry name" value="DUF397"/>
</dbReference>
<name>A0A7K1V4M1_9NOCA</name>
<comment type="caution">
    <text evidence="2">The sequence shown here is derived from an EMBL/GenBank/DDBJ whole genome shotgun (WGS) entry which is preliminary data.</text>
</comment>
<evidence type="ECO:0000313" key="2">
    <source>
        <dbReference type="EMBL" id="MVU81600.1"/>
    </source>
</evidence>
<organism evidence="2 3">
    <name type="scientific">Nocardia terrae</name>
    <dbReference type="NCBI Taxonomy" id="2675851"/>
    <lineage>
        <taxon>Bacteria</taxon>
        <taxon>Bacillati</taxon>
        <taxon>Actinomycetota</taxon>
        <taxon>Actinomycetes</taxon>
        <taxon>Mycobacteriales</taxon>
        <taxon>Nocardiaceae</taxon>
        <taxon>Nocardia</taxon>
    </lineage>
</organism>